<keyword evidence="3" id="KW-0227">DNA damage</keyword>
<dbReference type="PANTHER" id="PTHR13604">
    <property type="entry name" value="DC12-RELATED"/>
    <property type="match status" value="1"/>
</dbReference>
<keyword evidence="2 8" id="KW-0645">Protease</keyword>
<evidence type="ECO:0000256" key="8">
    <source>
        <dbReference type="RuleBase" id="RU364100"/>
    </source>
</evidence>
<proteinExistence type="inferred from homology"/>
<dbReference type="Gene3D" id="3.90.1680.10">
    <property type="entry name" value="SOS response associated peptidase-like"/>
    <property type="match status" value="1"/>
</dbReference>
<keyword evidence="5" id="KW-0190">Covalent protein-DNA linkage</keyword>
<evidence type="ECO:0000256" key="4">
    <source>
        <dbReference type="ARBA" id="ARBA00022801"/>
    </source>
</evidence>
<protein>
    <recommendedName>
        <fullName evidence="8">Abasic site processing protein</fullName>
        <ecNumber evidence="8">3.4.-.-</ecNumber>
    </recommendedName>
</protein>
<dbReference type="GO" id="GO:0016829">
    <property type="term" value="F:lyase activity"/>
    <property type="evidence" value="ECO:0007669"/>
    <property type="project" value="UniProtKB-KW"/>
</dbReference>
<name>A0A165MGM7_PELLU</name>
<evidence type="ECO:0000313" key="10">
    <source>
        <dbReference type="Proteomes" id="UP000076481"/>
    </source>
</evidence>
<dbReference type="Proteomes" id="UP000076481">
    <property type="component" value="Unassembled WGS sequence"/>
</dbReference>
<sequence length="158" mass="17610">MGSCRWSTESVARDRLLLEYLGVTSLPRVRIILLLGSCIRRKDGNPMAFAGLWDIWQPPDWSAAVHSCNIITTAANREMKAVHDRMPVILGPGQWREWLGAGTPGALKLLQPPSNGALNSIRCQRRSTTRDIRAMNASRGLNEKYVKDDISLCSCHLI</sequence>
<dbReference type="GO" id="GO:0003697">
    <property type="term" value="F:single-stranded DNA binding"/>
    <property type="evidence" value="ECO:0007669"/>
    <property type="project" value="InterPro"/>
</dbReference>
<comment type="caution">
    <text evidence="9">The sequence shown here is derived from an EMBL/GenBank/DDBJ whole genome shotgun (WGS) entry which is preliminary data.</text>
</comment>
<dbReference type="InterPro" id="IPR003738">
    <property type="entry name" value="SRAP"/>
</dbReference>
<evidence type="ECO:0000313" key="9">
    <source>
        <dbReference type="EMBL" id="KZK75224.1"/>
    </source>
</evidence>
<evidence type="ECO:0000256" key="7">
    <source>
        <dbReference type="ARBA" id="ARBA00023239"/>
    </source>
</evidence>
<keyword evidence="6" id="KW-0238">DNA-binding</keyword>
<keyword evidence="4 8" id="KW-0378">Hydrolase</keyword>
<keyword evidence="7" id="KW-0456">Lyase</keyword>
<accession>A0A165MGM7</accession>
<gene>
    <name evidence="9" type="ORF">A3K90_04170</name>
</gene>
<dbReference type="InterPro" id="IPR036590">
    <property type="entry name" value="SRAP-like"/>
</dbReference>
<dbReference type="EMBL" id="LVWG01000004">
    <property type="protein sequence ID" value="KZK75224.1"/>
    <property type="molecule type" value="Genomic_DNA"/>
</dbReference>
<evidence type="ECO:0000256" key="5">
    <source>
        <dbReference type="ARBA" id="ARBA00023124"/>
    </source>
</evidence>
<dbReference type="GO" id="GO:0006508">
    <property type="term" value="P:proteolysis"/>
    <property type="evidence" value="ECO:0007669"/>
    <property type="project" value="UniProtKB-KW"/>
</dbReference>
<dbReference type="GO" id="GO:0106300">
    <property type="term" value="P:protein-DNA covalent cross-linking repair"/>
    <property type="evidence" value="ECO:0007669"/>
    <property type="project" value="InterPro"/>
</dbReference>
<reference evidence="9 10" key="1">
    <citation type="submission" date="2016-03" db="EMBL/GenBank/DDBJ databases">
        <title>Speciation and ecological success in dimly lit waters: horizontal gene transfer in a green sulfur bacteria bloom unveiled by metagenomic assembly.</title>
        <authorList>
            <person name="Llorens-Mares T."/>
            <person name="Liu Z."/>
            <person name="Allen L.Z."/>
            <person name="Rusch D.B."/>
            <person name="Craig M.T."/>
            <person name="Dupont C.L."/>
            <person name="Bryant D.A."/>
            <person name="Casamayor E.O."/>
        </authorList>
    </citation>
    <scope>NUCLEOTIDE SEQUENCE [LARGE SCALE GENOMIC DNA]</scope>
    <source>
        <strain evidence="9">CIII</strain>
    </source>
</reference>
<evidence type="ECO:0000256" key="3">
    <source>
        <dbReference type="ARBA" id="ARBA00022763"/>
    </source>
</evidence>
<dbReference type="AlphaFoldDB" id="A0A165MGM7"/>
<evidence type="ECO:0000256" key="1">
    <source>
        <dbReference type="ARBA" id="ARBA00008136"/>
    </source>
</evidence>
<dbReference type="EC" id="3.4.-.-" evidence="8"/>
<dbReference type="SUPFAM" id="SSF143081">
    <property type="entry name" value="BB1717-like"/>
    <property type="match status" value="1"/>
</dbReference>
<dbReference type="Pfam" id="PF02586">
    <property type="entry name" value="SRAP"/>
    <property type="match status" value="1"/>
</dbReference>
<organism evidence="9 10">
    <name type="scientific">Pelodictyon luteolum</name>
    <dbReference type="NCBI Taxonomy" id="1100"/>
    <lineage>
        <taxon>Bacteria</taxon>
        <taxon>Pseudomonadati</taxon>
        <taxon>Chlorobiota</taxon>
        <taxon>Chlorobiia</taxon>
        <taxon>Chlorobiales</taxon>
        <taxon>Chlorobiaceae</taxon>
        <taxon>Chlorobium/Pelodictyon group</taxon>
        <taxon>Pelodictyon</taxon>
    </lineage>
</organism>
<dbReference type="PANTHER" id="PTHR13604:SF0">
    <property type="entry name" value="ABASIC SITE PROCESSING PROTEIN HMCES"/>
    <property type="match status" value="1"/>
</dbReference>
<dbReference type="GO" id="GO:0008233">
    <property type="term" value="F:peptidase activity"/>
    <property type="evidence" value="ECO:0007669"/>
    <property type="project" value="UniProtKB-KW"/>
</dbReference>
<evidence type="ECO:0000256" key="2">
    <source>
        <dbReference type="ARBA" id="ARBA00022670"/>
    </source>
</evidence>
<evidence type="ECO:0000256" key="6">
    <source>
        <dbReference type="ARBA" id="ARBA00023125"/>
    </source>
</evidence>
<comment type="similarity">
    <text evidence="1 8">Belongs to the SOS response-associated peptidase family.</text>
</comment>